<keyword evidence="5" id="KW-1185">Reference proteome</keyword>
<dbReference type="AlphaFoldDB" id="A0ABD2IU89"/>
<dbReference type="InterPro" id="IPR013144">
    <property type="entry name" value="CRA_dom"/>
</dbReference>
<dbReference type="Pfam" id="PF10607">
    <property type="entry name" value="CTLH"/>
    <property type="match status" value="1"/>
</dbReference>
<dbReference type="InterPro" id="IPR006595">
    <property type="entry name" value="CTLH_C"/>
</dbReference>
<dbReference type="PANTHER" id="PTHR12864">
    <property type="entry name" value="RAN BINDING PROTEIN 9-RELATED"/>
    <property type="match status" value="1"/>
</dbReference>
<dbReference type="Proteomes" id="UP001620645">
    <property type="component" value="Unassembled WGS sequence"/>
</dbReference>
<dbReference type="SMART" id="SM00757">
    <property type="entry name" value="CRA"/>
    <property type="match status" value="1"/>
</dbReference>
<dbReference type="EMBL" id="JBICCN010000254">
    <property type="protein sequence ID" value="KAL3083175.1"/>
    <property type="molecule type" value="Genomic_DNA"/>
</dbReference>
<feature type="region of interest" description="Disordered" evidence="1">
    <location>
        <begin position="620"/>
        <end position="642"/>
    </location>
</feature>
<dbReference type="InterPro" id="IPR006594">
    <property type="entry name" value="LisH"/>
</dbReference>
<evidence type="ECO:0000259" key="2">
    <source>
        <dbReference type="PROSITE" id="PS50897"/>
    </source>
</evidence>
<dbReference type="InterPro" id="IPR050618">
    <property type="entry name" value="Ubq-SigPath_Reg"/>
</dbReference>
<accession>A0ABD2IU89</accession>
<evidence type="ECO:0000313" key="4">
    <source>
        <dbReference type="EMBL" id="KAL3083175.1"/>
    </source>
</evidence>
<evidence type="ECO:0000313" key="5">
    <source>
        <dbReference type="Proteomes" id="UP001620645"/>
    </source>
</evidence>
<feature type="domain" description="CTLH" evidence="2">
    <location>
        <begin position="88"/>
        <end position="145"/>
    </location>
</feature>
<dbReference type="EMBL" id="JBICCN010000254">
    <property type="protein sequence ID" value="KAL3083173.1"/>
    <property type="molecule type" value="Genomic_DNA"/>
</dbReference>
<reference evidence="3 5" key="1">
    <citation type="submission" date="2024-10" db="EMBL/GenBank/DDBJ databases">
        <authorList>
            <person name="Kim D."/>
        </authorList>
    </citation>
    <scope>NUCLEOTIDE SEQUENCE [LARGE SCALE GENOMIC DNA]</scope>
    <source>
        <strain evidence="3">Taebaek</strain>
    </source>
</reference>
<dbReference type="InterPro" id="IPR024964">
    <property type="entry name" value="CTLH/CRA"/>
</dbReference>
<feature type="region of interest" description="Disordered" evidence="1">
    <location>
        <begin position="454"/>
        <end position="497"/>
    </location>
</feature>
<sequence length="719" mass="81820">MSDNDEIYSHLPPLNCSVKEEDLESESTWFNAFMEEASEDIDSTKLHELVTEYLVFNGYKEAAKMLVEDAELPSLNTTTISNSRNVDTLEQRNAIRNAVIGGAIDSALLLVNEIAPTLLNDNPILHFKLLRQQLVELIRNKNIDQVLNFSQQKLVDKCKEIPAELFAKLEQTYALLAFENPDTSPFGYLMSFNQRNVLAAELNEAVLSALHKPCVSRLEQLFRLMVWNQHQLKTKSDGTKLTTETVEEMSKCLFSKEDDSFNDNFIPHSPLSYSTSYSPISPLKEQQQVKCADPSVADLGKTNVGFGPTNKSILKNPTTLFFKEQHKKFMKSNENLVDSVKKATETTAARKEALKTVAFGLTTRLEDTVLANKSVPSSTTSRLSKTVIFSHEAQSLHKIILAQQTEIAELRGKIEELTASDGRRRGEEREQKNTIAELASRLGMVERALTNISNTGQKCHEENRENGKPKAYKCTEADNLEEEETEEENTPKERRVAKTSVGKRMVLKQRQMNGSENNNNAYQNREVEIMRSQKRNIAMPPIAEETSLVHRSEILERLDHQMRKNPNFENRIKSMLRVWTDDMSSPAIGTSVLEHPREESGAGASMVVRVTTQHQEVFYSSSPGRNRKTQPIPRRQKPTNHQPIVTEISDDSAEEQLETVPNVRRSDLCTDDAEFFRNNDEQLEDDFVGDFGRINTNNYQQPFRRRRREATSAIRNKYK</sequence>
<dbReference type="SMART" id="SM00668">
    <property type="entry name" value="CTLH"/>
    <property type="match status" value="1"/>
</dbReference>
<proteinExistence type="predicted"/>
<evidence type="ECO:0000256" key="1">
    <source>
        <dbReference type="SAM" id="MobiDB-lite"/>
    </source>
</evidence>
<dbReference type="SMART" id="SM00667">
    <property type="entry name" value="LisH"/>
    <property type="match status" value="1"/>
</dbReference>
<evidence type="ECO:0000313" key="3">
    <source>
        <dbReference type="EMBL" id="KAL3083173.1"/>
    </source>
</evidence>
<feature type="compositionally biased region" description="Basic and acidic residues" evidence="1">
    <location>
        <begin position="458"/>
        <end position="476"/>
    </location>
</feature>
<feature type="compositionally biased region" description="Acidic residues" evidence="1">
    <location>
        <begin position="478"/>
        <end position="488"/>
    </location>
</feature>
<dbReference type="PROSITE" id="PS50896">
    <property type="entry name" value="LISH"/>
    <property type="match status" value="1"/>
</dbReference>
<comment type="caution">
    <text evidence="3">The sequence shown here is derived from an EMBL/GenBank/DDBJ whole genome shotgun (WGS) entry which is preliminary data.</text>
</comment>
<protein>
    <recommendedName>
        <fullName evidence="2">CTLH domain-containing protein</fullName>
    </recommendedName>
</protein>
<name>A0ABD2IU89_HETSC</name>
<dbReference type="PROSITE" id="PS50897">
    <property type="entry name" value="CTLH"/>
    <property type="match status" value="1"/>
</dbReference>
<organism evidence="3 5">
    <name type="scientific">Heterodera schachtii</name>
    <name type="common">Sugarbeet cyst nematode worm</name>
    <name type="synonym">Tylenchus schachtii</name>
    <dbReference type="NCBI Taxonomy" id="97005"/>
    <lineage>
        <taxon>Eukaryota</taxon>
        <taxon>Metazoa</taxon>
        <taxon>Ecdysozoa</taxon>
        <taxon>Nematoda</taxon>
        <taxon>Chromadorea</taxon>
        <taxon>Rhabditida</taxon>
        <taxon>Tylenchina</taxon>
        <taxon>Tylenchomorpha</taxon>
        <taxon>Tylenchoidea</taxon>
        <taxon>Heteroderidae</taxon>
        <taxon>Heteroderinae</taxon>
        <taxon>Heterodera</taxon>
    </lineage>
</organism>
<gene>
    <name evidence="3" type="ORF">niasHS_010975</name>
    <name evidence="4" type="ORF">niasHS_010977</name>
</gene>